<dbReference type="Pfam" id="PF08002">
    <property type="entry name" value="DUF1697"/>
    <property type="match status" value="1"/>
</dbReference>
<evidence type="ECO:0000313" key="1">
    <source>
        <dbReference type="EMBL" id="PTL59895.1"/>
    </source>
</evidence>
<proteinExistence type="predicted"/>
<dbReference type="RefSeq" id="WP_107568539.1">
    <property type="nucleotide sequence ID" value="NZ_PYYB01000001.1"/>
</dbReference>
<protein>
    <recommendedName>
        <fullName evidence="3">DUF1697 domain-containing protein</fullName>
    </recommendedName>
</protein>
<gene>
    <name evidence="1" type="ORF">C7Y72_09660</name>
</gene>
<dbReference type="AlphaFoldDB" id="A0A2T4UL13"/>
<evidence type="ECO:0008006" key="3">
    <source>
        <dbReference type="Google" id="ProtNLM"/>
    </source>
</evidence>
<accession>A0A2T4UL13</accession>
<dbReference type="InterPro" id="IPR012545">
    <property type="entry name" value="DUF1697"/>
</dbReference>
<organism evidence="1 2">
    <name type="scientific">Paraconexibacter algicola</name>
    <dbReference type="NCBI Taxonomy" id="2133960"/>
    <lineage>
        <taxon>Bacteria</taxon>
        <taxon>Bacillati</taxon>
        <taxon>Actinomycetota</taxon>
        <taxon>Thermoleophilia</taxon>
        <taxon>Solirubrobacterales</taxon>
        <taxon>Paraconexibacteraceae</taxon>
        <taxon>Paraconexibacter</taxon>
    </lineage>
</organism>
<sequence>MPTHVALLRGINVGGVKVPMAELRAAAAECGHDEVATYIQSGNLVFTPGPGGTAAPAALATALRSALDARLGIDVPFVVRDRDAFAAELDANPFGEPQDGRLLHAMLRDGPVTDAELETIERARERARAAGSRDELALVGTTLYVSTPDGYGRSVLAQALTLGGRDGSPARNATARNWRTMTQLLAMLDGTA</sequence>
<name>A0A2T4UL13_9ACTN</name>
<evidence type="ECO:0000313" key="2">
    <source>
        <dbReference type="Proteomes" id="UP000240739"/>
    </source>
</evidence>
<reference evidence="1 2" key="1">
    <citation type="submission" date="2018-03" db="EMBL/GenBank/DDBJ databases">
        <title>Aquarubrobacter algicola gen. nov., sp. nov., a novel actinobacterium isolated from shallow eutrophic lake during the end of cyanobacterial harmful algal blooms.</title>
        <authorList>
            <person name="Chun S.J."/>
        </authorList>
    </citation>
    <scope>NUCLEOTIDE SEQUENCE [LARGE SCALE GENOMIC DNA]</scope>
    <source>
        <strain evidence="1 2">Seoho-28</strain>
    </source>
</reference>
<dbReference type="PANTHER" id="PTHR36439">
    <property type="entry name" value="BLL4334 PROTEIN"/>
    <property type="match status" value="1"/>
</dbReference>
<dbReference type="Proteomes" id="UP000240739">
    <property type="component" value="Unassembled WGS sequence"/>
</dbReference>
<keyword evidence="2" id="KW-1185">Reference proteome</keyword>
<dbReference type="EMBL" id="PYYB01000001">
    <property type="protein sequence ID" value="PTL59895.1"/>
    <property type="molecule type" value="Genomic_DNA"/>
</dbReference>
<dbReference type="SUPFAM" id="SSF160379">
    <property type="entry name" value="SP0830-like"/>
    <property type="match status" value="1"/>
</dbReference>
<dbReference type="PANTHER" id="PTHR36439:SF1">
    <property type="entry name" value="DUF1697 DOMAIN-CONTAINING PROTEIN"/>
    <property type="match status" value="1"/>
</dbReference>
<dbReference type="Gene3D" id="3.30.70.1280">
    <property type="entry name" value="SP0830-like domains"/>
    <property type="match status" value="1"/>
</dbReference>
<dbReference type="PIRSF" id="PIRSF008502">
    <property type="entry name" value="UCP008502"/>
    <property type="match status" value="1"/>
</dbReference>
<dbReference type="OrthoDB" id="9806494at2"/>
<comment type="caution">
    <text evidence="1">The sequence shown here is derived from an EMBL/GenBank/DDBJ whole genome shotgun (WGS) entry which is preliminary data.</text>
</comment>